<proteinExistence type="inferred from homology"/>
<feature type="domain" description="Enoyl reductase (ER)" evidence="3">
    <location>
        <begin position="11"/>
        <end position="233"/>
    </location>
</feature>
<dbReference type="InterPro" id="IPR036291">
    <property type="entry name" value="NAD(P)-bd_dom_sf"/>
</dbReference>
<dbReference type="PANTHER" id="PTHR45348:SF2">
    <property type="entry name" value="ZINC-TYPE ALCOHOL DEHYDROGENASE-LIKE PROTEIN C2E1P3.01"/>
    <property type="match status" value="1"/>
</dbReference>
<dbReference type="SUPFAM" id="SSF50129">
    <property type="entry name" value="GroES-like"/>
    <property type="match status" value="1"/>
</dbReference>
<sequence length="280" mass="29579">MLAEQMLTSTGAGLAFDLHAFGDDAVLGCEFVGTIVQVHPSVSKLAVGDRIAALIWGEAPWRTPADNRRTYCIADERIAFKIPDSIGSPSACAIPLAANTAYLALFSKGSLNLPQAGAGPDRSVLIWGGSSIVGYFAIQLARLHGFTVVTTCSPSNFDFVKKAGATHVFDYADPHVAMKIRGALPQLAHVFDTIGNSTSSSTASGCLKDGIGALCTVRPGKTNTDGVPENVRVTDVFVFTAFPTTHTYRGLAYWPVSAESCNHPGSKKHNPGLQNKNSVL</sequence>
<evidence type="ECO:0000256" key="2">
    <source>
        <dbReference type="ARBA" id="ARBA00023002"/>
    </source>
</evidence>
<dbReference type="OrthoDB" id="28112at2759"/>
<dbReference type="CDD" id="cd08249">
    <property type="entry name" value="enoyl_reductase_like"/>
    <property type="match status" value="1"/>
</dbReference>
<dbReference type="InterPro" id="IPR011032">
    <property type="entry name" value="GroES-like_sf"/>
</dbReference>
<protein>
    <recommendedName>
        <fullName evidence="3">Enoyl reductase (ER) domain-containing protein</fullName>
    </recommendedName>
</protein>
<dbReference type="GO" id="GO:0016651">
    <property type="term" value="F:oxidoreductase activity, acting on NAD(P)H"/>
    <property type="evidence" value="ECO:0007669"/>
    <property type="project" value="InterPro"/>
</dbReference>
<evidence type="ECO:0000256" key="1">
    <source>
        <dbReference type="ARBA" id="ARBA00008072"/>
    </source>
</evidence>
<dbReference type="SUPFAM" id="SSF51735">
    <property type="entry name" value="NAD(P)-binding Rossmann-fold domains"/>
    <property type="match status" value="1"/>
</dbReference>
<evidence type="ECO:0000313" key="4">
    <source>
        <dbReference type="EMBL" id="CAG8360529.1"/>
    </source>
</evidence>
<name>A0A9W4NCQ2_9EURO</name>
<dbReference type="InterPro" id="IPR020843">
    <property type="entry name" value="ER"/>
</dbReference>
<dbReference type="Proteomes" id="UP001152649">
    <property type="component" value="Unassembled WGS sequence"/>
</dbReference>
<dbReference type="SMART" id="SM00829">
    <property type="entry name" value="PKS_ER"/>
    <property type="match status" value="1"/>
</dbReference>
<accession>A0A9W4NCQ2</accession>
<comment type="caution">
    <text evidence="4">The sequence shown here is derived from an EMBL/GenBank/DDBJ whole genome shotgun (WGS) entry which is preliminary data.</text>
</comment>
<dbReference type="InterPro" id="IPR013154">
    <property type="entry name" value="ADH-like_N"/>
</dbReference>
<dbReference type="Gene3D" id="3.90.180.10">
    <property type="entry name" value="Medium-chain alcohol dehydrogenases, catalytic domain"/>
    <property type="match status" value="1"/>
</dbReference>
<dbReference type="Gene3D" id="3.40.50.720">
    <property type="entry name" value="NAD(P)-binding Rossmann-like Domain"/>
    <property type="match status" value="1"/>
</dbReference>
<keyword evidence="5" id="KW-1185">Reference proteome</keyword>
<dbReference type="Pfam" id="PF08240">
    <property type="entry name" value="ADH_N"/>
    <property type="match status" value="1"/>
</dbReference>
<dbReference type="InterPro" id="IPR047122">
    <property type="entry name" value="Trans-enoyl_RdTase-like"/>
</dbReference>
<dbReference type="InterPro" id="IPR013149">
    <property type="entry name" value="ADH-like_C"/>
</dbReference>
<organism evidence="4 5">
    <name type="scientific">Penicillium salamii</name>
    <dbReference type="NCBI Taxonomy" id="1612424"/>
    <lineage>
        <taxon>Eukaryota</taxon>
        <taxon>Fungi</taxon>
        <taxon>Dikarya</taxon>
        <taxon>Ascomycota</taxon>
        <taxon>Pezizomycotina</taxon>
        <taxon>Eurotiomycetes</taxon>
        <taxon>Eurotiomycetidae</taxon>
        <taxon>Eurotiales</taxon>
        <taxon>Aspergillaceae</taxon>
        <taxon>Penicillium</taxon>
    </lineage>
</organism>
<dbReference type="EMBL" id="CAJVPG010000133">
    <property type="protein sequence ID" value="CAG8360529.1"/>
    <property type="molecule type" value="Genomic_DNA"/>
</dbReference>
<dbReference type="Pfam" id="PF00107">
    <property type="entry name" value="ADH_zinc_N"/>
    <property type="match status" value="1"/>
</dbReference>
<evidence type="ECO:0000259" key="3">
    <source>
        <dbReference type="SMART" id="SM00829"/>
    </source>
</evidence>
<dbReference type="PANTHER" id="PTHR45348">
    <property type="entry name" value="HYPOTHETICAL OXIDOREDUCTASE (EUROFUNG)"/>
    <property type="match status" value="1"/>
</dbReference>
<keyword evidence="2" id="KW-0560">Oxidoreductase</keyword>
<reference evidence="4" key="1">
    <citation type="submission" date="2021-07" db="EMBL/GenBank/DDBJ databases">
        <authorList>
            <person name="Branca A.L. A."/>
        </authorList>
    </citation>
    <scope>NUCLEOTIDE SEQUENCE</scope>
</reference>
<evidence type="ECO:0000313" key="5">
    <source>
        <dbReference type="Proteomes" id="UP001152649"/>
    </source>
</evidence>
<comment type="similarity">
    <text evidence="1">Belongs to the zinc-containing alcohol dehydrogenase family.</text>
</comment>
<gene>
    <name evidence="4" type="ORF">PSALAMII_LOCUS3745</name>
</gene>
<dbReference type="AlphaFoldDB" id="A0A9W4NCQ2"/>